<sequence>MFTALALLVAVPAAASFELVAHLTPSASDSFDALAWSIADPESENYLSFLTPAELADHIGSPEETISAVSAWLSAAGGLDVRPNSLHTAVTASFPAEHSLLLTSAGLPDRDTHPEGVNFVVRRDARVTETEVDHPASPHRLASAVGAGSAYTIDAIKDAYNMPSDLQAQNEATTQMVWGPGSFGYSPLKLKQHARSECPLINTDKVVFDTDNHGESGGDNFGEGQLDVDMITSFGLNVTTIVSNTNTSASTEETTGFGAALLDFVTDLAARDTVPHVLSMSLGSLSAASCDLLCSQAVSDYGHTQQECEDYMATQRQVCMYLSQGQTAAINQGLQVLGTRGVTVLGSSGDGGSHFSFGSFSGGDNNISEDLNAISCKNQIPVFPTASPYILSIGGEMWDGEDSSKPITWAGYGGGSGSGFSIQFDAPEHQKQTVAEYLAKDGMPGGFDSTKRAYPDVSAVGVSGTSQSCPIFAGILSQIIDMRLSAGLPPLGMIGPRVYQVATQFPGEAFEDIVGGNSCTSCGEENGFPATEGWDANTGFGRPQWDGMVKHFATDA</sequence>
<feature type="binding site" evidence="9">
    <location>
        <position position="535"/>
    </location>
    <ligand>
        <name>Ca(2+)</name>
        <dbReference type="ChEBI" id="CHEBI:29108"/>
    </ligand>
</feature>
<evidence type="ECO:0000256" key="3">
    <source>
        <dbReference type="ARBA" id="ARBA00022801"/>
    </source>
</evidence>
<evidence type="ECO:0000256" key="5">
    <source>
        <dbReference type="ARBA" id="ARBA00022837"/>
    </source>
</evidence>
<dbReference type="Proteomes" id="UP001165060">
    <property type="component" value="Unassembled WGS sequence"/>
</dbReference>
<organism evidence="12 13">
    <name type="scientific">Tetraparma gracilis</name>
    <dbReference type="NCBI Taxonomy" id="2962635"/>
    <lineage>
        <taxon>Eukaryota</taxon>
        <taxon>Sar</taxon>
        <taxon>Stramenopiles</taxon>
        <taxon>Ochrophyta</taxon>
        <taxon>Bolidophyceae</taxon>
        <taxon>Parmales</taxon>
        <taxon>Triparmaceae</taxon>
        <taxon>Tetraparma</taxon>
    </lineage>
</organism>
<keyword evidence="1 9" id="KW-0645">Protease</keyword>
<evidence type="ECO:0000256" key="10">
    <source>
        <dbReference type="SAM" id="SignalP"/>
    </source>
</evidence>
<feature type="active site" description="Charge relay system" evidence="9">
    <location>
        <position position="227"/>
    </location>
</feature>
<gene>
    <name evidence="12" type="ORF">TeGR_g10543</name>
</gene>
<dbReference type="InterPro" id="IPR030400">
    <property type="entry name" value="Sedolisin_dom"/>
</dbReference>
<reference evidence="12 13" key="1">
    <citation type="journal article" date="2023" name="Commun. Biol.">
        <title>Genome analysis of Parmales, the sister group of diatoms, reveals the evolutionary specialization of diatoms from phago-mixotrophs to photoautotrophs.</title>
        <authorList>
            <person name="Ban H."/>
            <person name="Sato S."/>
            <person name="Yoshikawa S."/>
            <person name="Yamada K."/>
            <person name="Nakamura Y."/>
            <person name="Ichinomiya M."/>
            <person name="Sato N."/>
            <person name="Blanc-Mathieu R."/>
            <person name="Endo H."/>
            <person name="Kuwata A."/>
            <person name="Ogata H."/>
        </authorList>
    </citation>
    <scope>NUCLEOTIDE SEQUENCE [LARGE SCALE GENOMIC DNA]</scope>
</reference>
<evidence type="ECO:0000259" key="11">
    <source>
        <dbReference type="PROSITE" id="PS51695"/>
    </source>
</evidence>
<evidence type="ECO:0000256" key="2">
    <source>
        <dbReference type="ARBA" id="ARBA00022723"/>
    </source>
</evidence>
<feature type="active site" description="Charge relay system" evidence="9">
    <location>
        <position position="223"/>
    </location>
</feature>
<dbReference type="PANTHER" id="PTHR14218:SF15">
    <property type="entry name" value="TRIPEPTIDYL-PEPTIDASE 1"/>
    <property type="match status" value="1"/>
</dbReference>
<keyword evidence="3 9" id="KW-0378">Hydrolase</keyword>
<evidence type="ECO:0000256" key="6">
    <source>
        <dbReference type="ARBA" id="ARBA00023145"/>
    </source>
</evidence>
<evidence type="ECO:0000256" key="8">
    <source>
        <dbReference type="ARBA" id="ARBA00023619"/>
    </source>
</evidence>
<feature type="signal peptide" evidence="10">
    <location>
        <begin position="1"/>
        <end position="16"/>
    </location>
</feature>
<comment type="cofactor">
    <cofactor evidence="9">
        <name>Ca(2+)</name>
        <dbReference type="ChEBI" id="CHEBI:29108"/>
    </cofactor>
    <text evidence="9">Binds 1 Ca(2+) ion per subunit.</text>
</comment>
<accession>A0ABQ6MZI5</accession>
<dbReference type="InterPro" id="IPR036852">
    <property type="entry name" value="Peptidase_S8/S53_dom_sf"/>
</dbReference>
<dbReference type="EC" id="3.4.21.62" evidence="8"/>
<feature type="binding site" evidence="9">
    <location>
        <position position="533"/>
    </location>
    <ligand>
        <name>Ca(2+)</name>
        <dbReference type="ChEBI" id="CHEBI:29108"/>
    </ligand>
</feature>
<dbReference type="InterPro" id="IPR015366">
    <property type="entry name" value="S53_propep"/>
</dbReference>
<keyword evidence="5 9" id="KW-0106">Calcium</keyword>
<feature type="chain" id="PRO_5045710174" description="subtilisin" evidence="10">
    <location>
        <begin position="17"/>
        <end position="556"/>
    </location>
</feature>
<dbReference type="SUPFAM" id="SSF52743">
    <property type="entry name" value="Subtilisin-like"/>
    <property type="match status" value="1"/>
</dbReference>
<dbReference type="Gene3D" id="3.40.50.200">
    <property type="entry name" value="Peptidase S8/S53 domain"/>
    <property type="match status" value="1"/>
</dbReference>
<dbReference type="PROSITE" id="PS51695">
    <property type="entry name" value="SEDOLISIN"/>
    <property type="match status" value="1"/>
</dbReference>
<proteinExistence type="predicted"/>
<dbReference type="PANTHER" id="PTHR14218">
    <property type="entry name" value="PROTEASE S8 TRIPEPTIDYL PEPTIDASE I CLN2"/>
    <property type="match status" value="1"/>
</dbReference>
<feature type="domain" description="Peptidase S53" evidence="11">
    <location>
        <begin position="150"/>
        <end position="555"/>
    </location>
</feature>
<feature type="active site" description="Charge relay system" evidence="9">
    <location>
        <position position="466"/>
    </location>
</feature>
<dbReference type="Pfam" id="PF09286">
    <property type="entry name" value="Pro-kuma_activ"/>
    <property type="match status" value="1"/>
</dbReference>
<evidence type="ECO:0000313" key="13">
    <source>
        <dbReference type="Proteomes" id="UP001165060"/>
    </source>
</evidence>
<name>A0ABQ6MZI5_9STRA</name>
<evidence type="ECO:0000313" key="12">
    <source>
        <dbReference type="EMBL" id="GMI36077.1"/>
    </source>
</evidence>
<feature type="binding site" evidence="9">
    <location>
        <position position="513"/>
    </location>
    <ligand>
        <name>Ca(2+)</name>
        <dbReference type="ChEBI" id="CHEBI:29108"/>
    </ligand>
</feature>
<keyword evidence="13" id="KW-1185">Reference proteome</keyword>
<evidence type="ECO:0000256" key="9">
    <source>
        <dbReference type="PROSITE-ProRule" id="PRU01032"/>
    </source>
</evidence>
<keyword evidence="10" id="KW-0732">Signal</keyword>
<evidence type="ECO:0000256" key="1">
    <source>
        <dbReference type="ARBA" id="ARBA00022670"/>
    </source>
</evidence>
<keyword evidence="6" id="KW-0865">Zymogen</keyword>
<dbReference type="InterPro" id="IPR050819">
    <property type="entry name" value="Tripeptidyl-peptidase_I"/>
</dbReference>
<feature type="binding site" evidence="9">
    <location>
        <position position="512"/>
    </location>
    <ligand>
        <name>Ca(2+)</name>
        <dbReference type="ChEBI" id="CHEBI:29108"/>
    </ligand>
</feature>
<protein>
    <recommendedName>
        <fullName evidence="8">subtilisin</fullName>
        <ecNumber evidence="8">3.4.21.62</ecNumber>
    </recommendedName>
</protein>
<comment type="catalytic activity">
    <reaction evidence="7">
        <text>Hydrolysis of proteins with broad specificity for peptide bonds, and a preference for a large uncharged residue in P1. Hydrolyzes peptide amides.</text>
        <dbReference type="EC" id="3.4.21.62"/>
    </reaction>
</comment>
<keyword evidence="2 9" id="KW-0479">Metal-binding</keyword>
<dbReference type="SUPFAM" id="SSF54897">
    <property type="entry name" value="Protease propeptides/inhibitors"/>
    <property type="match status" value="1"/>
</dbReference>
<comment type="caution">
    <text evidence="12">The sequence shown here is derived from an EMBL/GenBank/DDBJ whole genome shotgun (WGS) entry which is preliminary data.</text>
</comment>
<dbReference type="EMBL" id="BRYB01000717">
    <property type="protein sequence ID" value="GMI36077.1"/>
    <property type="molecule type" value="Genomic_DNA"/>
</dbReference>
<keyword evidence="4 9" id="KW-0720">Serine protease</keyword>
<evidence type="ECO:0000256" key="7">
    <source>
        <dbReference type="ARBA" id="ARBA00023529"/>
    </source>
</evidence>
<evidence type="ECO:0000256" key="4">
    <source>
        <dbReference type="ARBA" id="ARBA00022825"/>
    </source>
</evidence>